<keyword evidence="5" id="KW-0812">Transmembrane</keyword>
<dbReference type="PROSITE" id="PS50192">
    <property type="entry name" value="T_SNARE"/>
    <property type="match status" value="1"/>
</dbReference>
<keyword evidence="2" id="KW-0997">Cell inner membrane</keyword>
<dbReference type="SMART" id="SM00283">
    <property type="entry name" value="MA"/>
    <property type="match status" value="1"/>
</dbReference>
<dbReference type="CDD" id="cd06225">
    <property type="entry name" value="HAMP"/>
    <property type="match status" value="1"/>
</dbReference>
<dbReference type="PANTHER" id="PTHR32089">
    <property type="entry name" value="METHYL-ACCEPTING CHEMOTAXIS PROTEIN MCPB"/>
    <property type="match status" value="1"/>
</dbReference>
<dbReference type="PROSITE" id="PS50885">
    <property type="entry name" value="HAMP"/>
    <property type="match status" value="1"/>
</dbReference>
<proteinExistence type="inferred from homology"/>
<dbReference type="InterPro" id="IPR000727">
    <property type="entry name" value="T_SNARE_dom"/>
</dbReference>
<keyword evidence="5" id="KW-1133">Transmembrane helix</keyword>
<name>A0A2S6N961_9HYPH</name>
<comment type="similarity">
    <text evidence="4">Belongs to the methyl-accepting chemotaxis (MCP) protein family.</text>
</comment>
<feature type="transmembrane region" description="Helical" evidence="5">
    <location>
        <begin position="23"/>
        <end position="44"/>
    </location>
</feature>
<dbReference type="Gene3D" id="1.10.287.950">
    <property type="entry name" value="Methyl-accepting chemotaxis protein"/>
    <property type="match status" value="1"/>
</dbReference>
<keyword evidence="5" id="KW-0472">Membrane</keyword>
<comment type="caution">
    <text evidence="6">The sequence shown here is derived from an EMBL/GenBank/DDBJ whole genome shotgun (WGS) entry which is preliminary data.</text>
</comment>
<dbReference type="EMBL" id="NHSJ01000064">
    <property type="protein sequence ID" value="PPQ31156.1"/>
    <property type="molecule type" value="Genomic_DNA"/>
</dbReference>
<dbReference type="Pfam" id="PF00015">
    <property type="entry name" value="MCPsignal"/>
    <property type="match status" value="1"/>
</dbReference>
<evidence type="ECO:0008006" key="8">
    <source>
        <dbReference type="Google" id="ProtNLM"/>
    </source>
</evidence>
<dbReference type="InterPro" id="IPR004089">
    <property type="entry name" value="MCPsignal_dom"/>
</dbReference>
<dbReference type="AlphaFoldDB" id="A0A2S6N961"/>
<dbReference type="Gene3D" id="6.10.340.10">
    <property type="match status" value="1"/>
</dbReference>
<keyword evidence="2" id="KW-1003">Cell membrane</keyword>
<evidence type="ECO:0000256" key="5">
    <source>
        <dbReference type="SAM" id="Phobius"/>
    </source>
</evidence>
<dbReference type="InterPro" id="IPR003660">
    <property type="entry name" value="HAMP_dom"/>
</dbReference>
<keyword evidence="7" id="KW-1185">Reference proteome</keyword>
<dbReference type="SUPFAM" id="SSF158472">
    <property type="entry name" value="HAMP domain-like"/>
    <property type="match status" value="1"/>
</dbReference>
<dbReference type="Proteomes" id="UP000239089">
    <property type="component" value="Unassembled WGS sequence"/>
</dbReference>
<reference evidence="6 7" key="1">
    <citation type="journal article" date="2018" name="Arch. Microbiol.">
        <title>New insights into the metabolic potential of the phototrophic purple bacterium Rhodopila globiformis DSM 161(T) from its draft genome sequence and evidence for a vanadium-dependent nitrogenase.</title>
        <authorList>
            <person name="Imhoff J.F."/>
            <person name="Rahn T."/>
            <person name="Kunzel S."/>
            <person name="Neulinger S.C."/>
        </authorList>
    </citation>
    <scope>NUCLEOTIDE SEQUENCE [LARGE SCALE GENOMIC DNA]</scope>
    <source>
        <strain evidence="6 7">DSM 16996</strain>
    </source>
</reference>
<dbReference type="GO" id="GO:0005886">
    <property type="term" value="C:plasma membrane"/>
    <property type="evidence" value="ECO:0007669"/>
    <property type="project" value="UniProtKB-SubCell"/>
</dbReference>
<evidence type="ECO:0000256" key="2">
    <source>
        <dbReference type="ARBA" id="ARBA00022519"/>
    </source>
</evidence>
<dbReference type="Pfam" id="PF00672">
    <property type="entry name" value="HAMP"/>
    <property type="match status" value="1"/>
</dbReference>
<evidence type="ECO:0000256" key="4">
    <source>
        <dbReference type="ARBA" id="ARBA00029447"/>
    </source>
</evidence>
<dbReference type="InterPro" id="IPR024478">
    <property type="entry name" value="HlyB_4HB_MCP"/>
</dbReference>
<accession>A0A2S6N961</accession>
<protein>
    <recommendedName>
        <fullName evidence="8">Methyl-accepting chemotaxis protein</fullName>
    </recommendedName>
</protein>
<dbReference type="PANTHER" id="PTHR32089:SF112">
    <property type="entry name" value="LYSOZYME-LIKE PROTEIN-RELATED"/>
    <property type="match status" value="1"/>
</dbReference>
<dbReference type="SMART" id="SM00304">
    <property type="entry name" value="HAMP"/>
    <property type="match status" value="1"/>
</dbReference>
<comment type="subcellular location">
    <subcellularLocation>
        <location evidence="1">Cell inner membrane</location>
        <topology evidence="1">Multi-pass membrane protein</topology>
    </subcellularLocation>
</comment>
<dbReference type="SUPFAM" id="SSF58104">
    <property type="entry name" value="Methyl-accepting chemotaxis protein (MCP) signaling domain"/>
    <property type="match status" value="1"/>
</dbReference>
<evidence type="ECO:0000313" key="7">
    <source>
        <dbReference type="Proteomes" id="UP000239089"/>
    </source>
</evidence>
<dbReference type="Pfam" id="PF12729">
    <property type="entry name" value="4HB_MCP_1"/>
    <property type="match status" value="1"/>
</dbReference>
<sequence length="573" mass="59875">MNTVNSGIAGPSHDTSWLSLKRLFLGSFALILICALSIGAFSILRINTINDASKSVIGEIKGVMLLGRMNELSQELRAIDALVHTARNEADRALYIAQNANAQEKFSTAWSDYAPTAEGGDEKALAHDLRQAWQHFLSVEGEVNALDRAGEPELAEAAFVGSFRKDTELFRAAVNKVLEFRRARAMERAAIADEVGSTSITYVSIALSVAALLTVLISWVFMRSVAAPITMITEVMGRLAGNELDVEIPGEKRGDEIGAMARAVLVFKGNMVHSKVLEGEASATREKAEVQRRSSMLELAERFQSAVGGIVGTVSSAATQLEATANLMTSTAGETADQSSAVASAAGEAATNVKSVAFAARELGSSVQEVGRQVESSASMAKRAVDEAAKTGILIQALSVAATKIGNVVGIISEIAGQTNLLALNATIEAARAGEAGRGFAVVASEVKQLASQTAKATEEISHQISSIQVSTVEAVKAIDGITGRIREMSSTTSSIAAAVEEQSAASNEIAHNISQAATGTDQVMANISGVASRAVETGAAANQVLSSASELSRQADHLSAEVDRFVASVRAA</sequence>
<gene>
    <name evidence="6" type="ORF">CCR94_10130</name>
</gene>
<dbReference type="RefSeq" id="WP_104507754.1">
    <property type="nucleotide sequence ID" value="NZ_JACIGC010000038.1"/>
</dbReference>
<evidence type="ECO:0000313" key="6">
    <source>
        <dbReference type="EMBL" id="PPQ31156.1"/>
    </source>
</evidence>
<evidence type="ECO:0000256" key="1">
    <source>
        <dbReference type="ARBA" id="ARBA00004429"/>
    </source>
</evidence>
<dbReference type="GO" id="GO:0007165">
    <property type="term" value="P:signal transduction"/>
    <property type="evidence" value="ECO:0007669"/>
    <property type="project" value="UniProtKB-KW"/>
</dbReference>
<dbReference type="PROSITE" id="PS50111">
    <property type="entry name" value="CHEMOTAXIS_TRANSDUC_2"/>
    <property type="match status" value="1"/>
</dbReference>
<evidence type="ECO:0000256" key="3">
    <source>
        <dbReference type="ARBA" id="ARBA00023224"/>
    </source>
</evidence>
<keyword evidence="3" id="KW-0807">Transducer</keyword>
<organism evidence="6 7">
    <name type="scientific">Rhodoblastus sphagnicola</name>
    <dbReference type="NCBI Taxonomy" id="333368"/>
    <lineage>
        <taxon>Bacteria</taxon>
        <taxon>Pseudomonadati</taxon>
        <taxon>Pseudomonadota</taxon>
        <taxon>Alphaproteobacteria</taxon>
        <taxon>Hyphomicrobiales</taxon>
        <taxon>Rhodoblastaceae</taxon>
        <taxon>Rhodoblastus</taxon>
    </lineage>
</organism>
<dbReference type="OrthoDB" id="3289104at2"/>
<feature type="transmembrane region" description="Helical" evidence="5">
    <location>
        <begin position="200"/>
        <end position="222"/>
    </location>
</feature>